<dbReference type="CDD" id="cd16922">
    <property type="entry name" value="HATPase_EvgS-ArcB-TorS-like"/>
    <property type="match status" value="1"/>
</dbReference>
<dbReference type="Gene3D" id="1.20.120.160">
    <property type="entry name" value="HPT domain"/>
    <property type="match status" value="1"/>
</dbReference>
<feature type="coiled-coil region" evidence="19">
    <location>
        <begin position="574"/>
        <end position="618"/>
    </location>
</feature>
<dbReference type="InterPro" id="IPR000014">
    <property type="entry name" value="PAS"/>
</dbReference>
<feature type="region of interest" description="Disordered" evidence="20">
    <location>
        <begin position="1132"/>
        <end position="1185"/>
    </location>
</feature>
<feature type="compositionally biased region" description="Low complexity" evidence="20">
    <location>
        <begin position="1141"/>
        <end position="1152"/>
    </location>
</feature>
<dbReference type="PANTHER" id="PTHR43047:SF72">
    <property type="entry name" value="OSMOSENSING HISTIDINE PROTEIN KINASE SLN1"/>
    <property type="match status" value="1"/>
</dbReference>
<sequence>MATDRSPFDTTDDPSRPVRSAILASAVVFMVLIGGILGYWTWQSHNLVTERAGDVARSFSLTYKAFTEQALANISGTLIEVASLGDQSLLVPLDTDLRAFLRRRARQTPFVRDLLVIDADGVPVVWTGNGPPPDLGRDESYLAHRDGDPGPNWVSPIYRDQQTGGRFTFAVAHTDRDDTGRPTGAVMALVDQARFANAFGTILESEQASVALVHIDGTVMTRLPEVRGWVGRVIETVAKRVPQGAKEDITITRSPLDGVMRVIAERPVTGYPLIAGATVSLDAALAPWWRGVAWALGVLALAGIGVTGLTVGLIRQVRLQASAQLSQYRQNTVLVAQQETSTDGILVVDNHRRILSWNRRFAELWFLPDSVFEDGHYDSVQDAMSPLVENADAFLHRIDELYLNPDEDEREGIEVSLGDGRILERYSRALRTAQGRVWGRVWFYRDVTRRRSDEQALRESEQRFRDVANAADEFIWEVDVDGHLTFVTERATDFLGYSVAEMLGKSPFEFTHPEDRAWVYALYRDAVSRRAKYAISDYRMIDSEGNIIWLRTNGVPILDDHGRLRGYRGASMNSDDIKNRELEMQDANRRLEDQAAALVGLAEQLDTSNREIRRVQERFDLAMRGTTDGIYDWDLVTNRIYLSPRWCDMLGLGEDEAEVAPAFWTKRIHPDDYLGSVRTLSDHLEGKTPQYRHVHRVKHQNGRYLWVLDRAQAVRGPLGQAVRLVGTHADVTEMRRYEEALQQAKTEAELANAAKSRFLAVMSHEIRTPMTGVLGMTDLLLGSALDKEQYTFAQTVKRSAETLLGLLNDILDFSKIEAGQLVLEEMDYDPAATVEDVVDLLRIKASEKGLVLSVSHAQPLPDAVRGDPHRLRQVLFNLVGNAIKFTERGGVTIGLERCDSTANGYDLHFLVKDTGIGLSDSQRARLFQPFIQADNSTTRRFGGTGLGLAICKRLVEVMGGDIDVDSAIGQGSTFRFSIRVGIGDRANLVTASASPRAPGTDSSACRPPPGTRLLLVEDTAANRLLIATVLERMGFEVDQAENGREAVDAVTADPARHALVLMDMQMPVMDGVTATRIIAGLPGPPPVIGLTADAMRENRDTYMAAGLREILTKPVDWPRLEKALVTHARDVAWDTEPPENAPAAPTTTAPDPVFKATPPLPASSVTLDAGASTAAGDDDEESDPVFKPASLDVLRSRLGADRITPIVRSMLTNMDTQMETLSAAINAGDDEAARRAGHSLKGLAGQFGAMRLSHLGERMQQPDTDRDTLALLAPQAQAAAEATKTAVHHWLQSASTDAGRDQTG</sequence>
<dbReference type="InterPro" id="IPR000700">
    <property type="entry name" value="PAS-assoc_C"/>
</dbReference>
<keyword evidence="7" id="KW-0808">Transferase</keyword>
<dbReference type="Pfam" id="PF00072">
    <property type="entry name" value="Response_reg"/>
    <property type="match status" value="1"/>
</dbReference>
<evidence type="ECO:0000256" key="10">
    <source>
        <dbReference type="ARBA" id="ARBA00022777"/>
    </source>
</evidence>
<evidence type="ECO:0000256" key="13">
    <source>
        <dbReference type="ARBA" id="ARBA00023012"/>
    </source>
</evidence>
<keyword evidence="9" id="KW-0547">Nucleotide-binding</keyword>
<dbReference type="InterPro" id="IPR003661">
    <property type="entry name" value="HisK_dim/P_dom"/>
</dbReference>
<dbReference type="InterPro" id="IPR001789">
    <property type="entry name" value="Sig_transdc_resp-reg_receiver"/>
</dbReference>
<dbReference type="PROSITE" id="PS50894">
    <property type="entry name" value="HPT"/>
    <property type="match status" value="1"/>
</dbReference>
<dbReference type="InterPro" id="IPR013655">
    <property type="entry name" value="PAS_fold_3"/>
</dbReference>
<dbReference type="PROSITE" id="PS50109">
    <property type="entry name" value="HIS_KIN"/>
    <property type="match status" value="1"/>
</dbReference>
<organism evidence="27 28">
    <name type="scientific">Roseospira visakhapatnamensis</name>
    <dbReference type="NCBI Taxonomy" id="390880"/>
    <lineage>
        <taxon>Bacteria</taxon>
        <taxon>Pseudomonadati</taxon>
        <taxon>Pseudomonadota</taxon>
        <taxon>Alphaproteobacteria</taxon>
        <taxon>Rhodospirillales</taxon>
        <taxon>Rhodospirillaceae</taxon>
        <taxon>Roseospira</taxon>
    </lineage>
</organism>
<evidence type="ECO:0000256" key="11">
    <source>
        <dbReference type="ARBA" id="ARBA00022840"/>
    </source>
</evidence>
<dbReference type="Gene3D" id="1.10.287.130">
    <property type="match status" value="1"/>
</dbReference>
<dbReference type="GO" id="GO:0005886">
    <property type="term" value="C:plasma membrane"/>
    <property type="evidence" value="ECO:0007669"/>
    <property type="project" value="UniProtKB-SubCell"/>
</dbReference>
<feature type="modified residue" description="Phosphohistidine" evidence="17">
    <location>
        <position position="1238"/>
    </location>
</feature>
<dbReference type="SMART" id="SM00091">
    <property type="entry name" value="PAS"/>
    <property type="match status" value="3"/>
</dbReference>
<dbReference type="GO" id="GO:0005524">
    <property type="term" value="F:ATP binding"/>
    <property type="evidence" value="ECO:0007669"/>
    <property type="project" value="UniProtKB-KW"/>
</dbReference>
<dbReference type="FunFam" id="1.10.287.130:FF:000002">
    <property type="entry name" value="Two-component osmosensing histidine kinase"/>
    <property type="match status" value="1"/>
</dbReference>
<evidence type="ECO:0000256" key="9">
    <source>
        <dbReference type="ARBA" id="ARBA00022741"/>
    </source>
</evidence>
<keyword evidence="4" id="KW-1003">Cell membrane</keyword>
<dbReference type="Gene3D" id="3.30.565.10">
    <property type="entry name" value="Histidine kinase-like ATPase, C-terminal domain"/>
    <property type="match status" value="1"/>
</dbReference>
<dbReference type="PROSITE" id="PS50110">
    <property type="entry name" value="RESPONSE_REGULATORY"/>
    <property type="match status" value="1"/>
</dbReference>
<dbReference type="SUPFAM" id="SSF55874">
    <property type="entry name" value="ATPase domain of HSP90 chaperone/DNA topoisomerase II/histidine kinase"/>
    <property type="match status" value="1"/>
</dbReference>
<feature type="transmembrane region" description="Helical" evidence="21">
    <location>
        <begin position="292"/>
        <end position="314"/>
    </location>
</feature>
<keyword evidence="6 18" id="KW-0597">Phosphoprotein</keyword>
<name>A0A7W6RD29_9PROT</name>
<feature type="domain" description="Histidine kinase" evidence="22">
    <location>
        <begin position="761"/>
        <end position="982"/>
    </location>
</feature>
<evidence type="ECO:0000259" key="24">
    <source>
        <dbReference type="PROSITE" id="PS50112"/>
    </source>
</evidence>
<dbReference type="InterPro" id="IPR005467">
    <property type="entry name" value="His_kinase_dom"/>
</dbReference>
<dbReference type="PROSITE" id="PS50112">
    <property type="entry name" value="PAS"/>
    <property type="match status" value="1"/>
</dbReference>
<feature type="domain" description="HPt" evidence="26">
    <location>
        <begin position="1199"/>
        <end position="1286"/>
    </location>
</feature>
<evidence type="ECO:0000256" key="2">
    <source>
        <dbReference type="ARBA" id="ARBA00004429"/>
    </source>
</evidence>
<dbReference type="InterPro" id="IPR001610">
    <property type="entry name" value="PAC"/>
</dbReference>
<dbReference type="SMART" id="SM00388">
    <property type="entry name" value="HisKA"/>
    <property type="match status" value="1"/>
</dbReference>
<evidence type="ECO:0000256" key="17">
    <source>
        <dbReference type="PROSITE-ProRule" id="PRU00110"/>
    </source>
</evidence>
<dbReference type="InterPro" id="IPR004358">
    <property type="entry name" value="Sig_transdc_His_kin-like_C"/>
</dbReference>
<proteinExistence type="predicted"/>
<dbReference type="Gene3D" id="3.30.450.20">
    <property type="entry name" value="PAS domain"/>
    <property type="match status" value="5"/>
</dbReference>
<dbReference type="SUPFAM" id="SSF47226">
    <property type="entry name" value="Histidine-containing phosphotransfer domain, HPT domain"/>
    <property type="match status" value="1"/>
</dbReference>
<dbReference type="InterPro" id="IPR003594">
    <property type="entry name" value="HATPase_dom"/>
</dbReference>
<evidence type="ECO:0000313" key="27">
    <source>
        <dbReference type="EMBL" id="MBB4265799.1"/>
    </source>
</evidence>
<comment type="caution">
    <text evidence="27">The sequence shown here is derived from an EMBL/GenBank/DDBJ whole genome shotgun (WGS) entry which is preliminary data.</text>
</comment>
<evidence type="ECO:0000256" key="4">
    <source>
        <dbReference type="ARBA" id="ARBA00022475"/>
    </source>
</evidence>
<dbReference type="GO" id="GO:0009927">
    <property type="term" value="F:histidine phosphotransfer kinase activity"/>
    <property type="evidence" value="ECO:0007669"/>
    <property type="project" value="TreeGrafter"/>
</dbReference>
<evidence type="ECO:0000256" key="16">
    <source>
        <dbReference type="ARBA" id="ARBA00068150"/>
    </source>
</evidence>
<evidence type="ECO:0000256" key="19">
    <source>
        <dbReference type="SAM" id="Coils"/>
    </source>
</evidence>
<keyword evidence="11" id="KW-0067">ATP-binding</keyword>
<feature type="domain" description="PAS" evidence="24">
    <location>
        <begin position="460"/>
        <end position="530"/>
    </location>
</feature>
<feature type="domain" description="Response regulatory" evidence="23">
    <location>
        <begin position="1012"/>
        <end position="1128"/>
    </location>
</feature>
<dbReference type="CDD" id="cd00130">
    <property type="entry name" value="PAS"/>
    <property type="match status" value="2"/>
</dbReference>
<keyword evidence="10" id="KW-0418">Kinase</keyword>
<dbReference type="Pfam" id="PF00512">
    <property type="entry name" value="HisKA"/>
    <property type="match status" value="1"/>
</dbReference>
<keyword evidence="12 21" id="KW-1133">Transmembrane helix</keyword>
<dbReference type="FunFam" id="3.30.565.10:FF:000010">
    <property type="entry name" value="Sensor histidine kinase RcsC"/>
    <property type="match status" value="1"/>
</dbReference>
<evidence type="ECO:0000256" key="8">
    <source>
        <dbReference type="ARBA" id="ARBA00022692"/>
    </source>
</evidence>
<dbReference type="CDD" id="cd00082">
    <property type="entry name" value="HisKA"/>
    <property type="match status" value="1"/>
</dbReference>
<dbReference type="Pfam" id="PF01627">
    <property type="entry name" value="Hpt"/>
    <property type="match status" value="1"/>
</dbReference>
<keyword evidence="5" id="KW-0997">Cell inner membrane</keyword>
<dbReference type="InterPro" id="IPR036890">
    <property type="entry name" value="HATPase_C_sf"/>
</dbReference>
<evidence type="ECO:0000259" key="25">
    <source>
        <dbReference type="PROSITE" id="PS50113"/>
    </source>
</evidence>
<feature type="domain" description="PAC" evidence="25">
    <location>
        <begin position="687"/>
        <end position="743"/>
    </location>
</feature>
<evidence type="ECO:0000259" key="23">
    <source>
        <dbReference type="PROSITE" id="PS50110"/>
    </source>
</evidence>
<dbReference type="PRINTS" id="PR00344">
    <property type="entry name" value="BCTRLSENSOR"/>
</dbReference>
<dbReference type="InterPro" id="IPR035965">
    <property type="entry name" value="PAS-like_dom_sf"/>
</dbReference>
<reference evidence="27 28" key="1">
    <citation type="submission" date="2020-08" db="EMBL/GenBank/DDBJ databases">
        <title>Genome sequencing of Purple Non-Sulfur Bacteria from various extreme environments.</title>
        <authorList>
            <person name="Mayer M."/>
        </authorList>
    </citation>
    <scope>NUCLEOTIDE SEQUENCE [LARGE SCALE GENOMIC DNA]</scope>
    <source>
        <strain evidence="27 28">JA131</strain>
    </source>
</reference>
<dbReference type="InterPro" id="IPR011006">
    <property type="entry name" value="CheY-like_superfamily"/>
</dbReference>
<dbReference type="PANTHER" id="PTHR43047">
    <property type="entry name" value="TWO-COMPONENT HISTIDINE PROTEIN KINASE"/>
    <property type="match status" value="1"/>
</dbReference>
<evidence type="ECO:0000256" key="1">
    <source>
        <dbReference type="ARBA" id="ARBA00000085"/>
    </source>
</evidence>
<dbReference type="EMBL" id="JACIGK010000008">
    <property type="protein sequence ID" value="MBB4265799.1"/>
    <property type="molecule type" value="Genomic_DNA"/>
</dbReference>
<dbReference type="Pfam" id="PF02518">
    <property type="entry name" value="HATPase_c"/>
    <property type="match status" value="1"/>
</dbReference>
<comment type="subunit">
    <text evidence="15">At low DSF concentrations, interacts with RpfF.</text>
</comment>
<dbReference type="GO" id="GO:0000155">
    <property type="term" value="F:phosphorelay sensor kinase activity"/>
    <property type="evidence" value="ECO:0007669"/>
    <property type="project" value="InterPro"/>
</dbReference>
<evidence type="ECO:0000256" key="6">
    <source>
        <dbReference type="ARBA" id="ARBA00022553"/>
    </source>
</evidence>
<evidence type="ECO:0000256" key="3">
    <source>
        <dbReference type="ARBA" id="ARBA00012438"/>
    </source>
</evidence>
<dbReference type="SUPFAM" id="SSF52172">
    <property type="entry name" value="CheY-like"/>
    <property type="match status" value="1"/>
</dbReference>
<dbReference type="PROSITE" id="PS50113">
    <property type="entry name" value="PAC"/>
    <property type="match status" value="2"/>
</dbReference>
<dbReference type="SMART" id="SM00448">
    <property type="entry name" value="REC"/>
    <property type="match status" value="1"/>
</dbReference>
<dbReference type="Pfam" id="PF08447">
    <property type="entry name" value="PAS_3"/>
    <property type="match status" value="2"/>
</dbReference>
<dbReference type="InterPro" id="IPR008207">
    <property type="entry name" value="Sig_transdc_His_kin_Hpt_dom"/>
</dbReference>
<protein>
    <recommendedName>
        <fullName evidence="16">Sensory/regulatory protein RpfC</fullName>
        <ecNumber evidence="3">2.7.13.3</ecNumber>
    </recommendedName>
</protein>
<evidence type="ECO:0000256" key="15">
    <source>
        <dbReference type="ARBA" id="ARBA00064003"/>
    </source>
</evidence>
<feature type="modified residue" description="4-aspartylphosphate" evidence="18">
    <location>
        <position position="1063"/>
    </location>
</feature>
<feature type="transmembrane region" description="Helical" evidence="21">
    <location>
        <begin position="20"/>
        <end position="42"/>
    </location>
</feature>
<feature type="domain" description="PAC" evidence="25">
    <location>
        <begin position="534"/>
        <end position="586"/>
    </location>
</feature>
<keyword evidence="28" id="KW-1185">Reference proteome</keyword>
<evidence type="ECO:0000256" key="18">
    <source>
        <dbReference type="PROSITE-ProRule" id="PRU00169"/>
    </source>
</evidence>
<dbReference type="SMART" id="SM00387">
    <property type="entry name" value="HATPase_c"/>
    <property type="match status" value="1"/>
</dbReference>
<keyword evidence="14 21" id="KW-0472">Membrane</keyword>
<dbReference type="SUPFAM" id="SSF47384">
    <property type="entry name" value="Homodimeric domain of signal transducing histidine kinase"/>
    <property type="match status" value="1"/>
</dbReference>
<evidence type="ECO:0000256" key="12">
    <source>
        <dbReference type="ARBA" id="ARBA00022989"/>
    </source>
</evidence>
<comment type="subcellular location">
    <subcellularLocation>
        <location evidence="2">Cell inner membrane</location>
        <topology evidence="2">Multi-pass membrane protein</topology>
    </subcellularLocation>
</comment>
<comment type="catalytic activity">
    <reaction evidence="1">
        <text>ATP + protein L-histidine = ADP + protein N-phospho-L-histidine.</text>
        <dbReference type="EC" id="2.7.13.3"/>
    </reaction>
</comment>
<evidence type="ECO:0000256" key="21">
    <source>
        <dbReference type="SAM" id="Phobius"/>
    </source>
</evidence>
<dbReference type="Pfam" id="PF22588">
    <property type="entry name" value="dCache_1_like"/>
    <property type="match status" value="1"/>
</dbReference>
<accession>A0A7W6RD29</accession>
<dbReference type="EC" id="2.7.13.3" evidence="3"/>
<evidence type="ECO:0000256" key="7">
    <source>
        <dbReference type="ARBA" id="ARBA00022679"/>
    </source>
</evidence>
<dbReference type="InterPro" id="IPR036641">
    <property type="entry name" value="HPT_dom_sf"/>
</dbReference>
<dbReference type="CDD" id="cd12915">
    <property type="entry name" value="PDC2_DGC_like"/>
    <property type="match status" value="1"/>
</dbReference>
<evidence type="ECO:0000256" key="5">
    <source>
        <dbReference type="ARBA" id="ARBA00022519"/>
    </source>
</evidence>
<dbReference type="SMART" id="SM00086">
    <property type="entry name" value="PAC"/>
    <property type="match status" value="2"/>
</dbReference>
<dbReference type="NCBIfam" id="TIGR00229">
    <property type="entry name" value="sensory_box"/>
    <property type="match status" value="2"/>
</dbReference>
<evidence type="ECO:0000256" key="14">
    <source>
        <dbReference type="ARBA" id="ARBA00023136"/>
    </source>
</evidence>
<dbReference type="CDD" id="cd17546">
    <property type="entry name" value="REC_hyHK_CKI1_RcsC-like"/>
    <property type="match status" value="1"/>
</dbReference>
<keyword evidence="13" id="KW-0902">Two-component regulatory system</keyword>
<dbReference type="Pfam" id="PF12860">
    <property type="entry name" value="PAS_7"/>
    <property type="match status" value="1"/>
</dbReference>
<evidence type="ECO:0000259" key="26">
    <source>
        <dbReference type="PROSITE" id="PS50894"/>
    </source>
</evidence>
<evidence type="ECO:0000259" key="22">
    <source>
        <dbReference type="PROSITE" id="PS50109"/>
    </source>
</evidence>
<dbReference type="Proteomes" id="UP000554286">
    <property type="component" value="Unassembled WGS sequence"/>
</dbReference>
<dbReference type="InterPro" id="IPR054327">
    <property type="entry name" value="His-kinase-like_sensor"/>
</dbReference>
<dbReference type="SUPFAM" id="SSF55785">
    <property type="entry name" value="PYP-like sensor domain (PAS domain)"/>
    <property type="match status" value="3"/>
</dbReference>
<keyword evidence="19" id="KW-0175">Coiled coil</keyword>
<keyword evidence="8 21" id="KW-0812">Transmembrane</keyword>
<gene>
    <name evidence="27" type="ORF">GGD89_001423</name>
</gene>
<dbReference type="RefSeq" id="WP_184043521.1">
    <property type="nucleotide sequence ID" value="NZ_JACIGK010000008.1"/>
</dbReference>
<evidence type="ECO:0000313" key="28">
    <source>
        <dbReference type="Proteomes" id="UP000554286"/>
    </source>
</evidence>
<dbReference type="Gene3D" id="3.40.50.2300">
    <property type="match status" value="1"/>
</dbReference>
<evidence type="ECO:0000256" key="20">
    <source>
        <dbReference type="SAM" id="MobiDB-lite"/>
    </source>
</evidence>
<dbReference type="InterPro" id="IPR036097">
    <property type="entry name" value="HisK_dim/P_sf"/>
</dbReference>